<sequence>MMFRETIIKFDNPAKDWEHATPIGNGKLGAMVFGNIRTERIQLNEDSLWSGGKLDRINYDGPEIYKKILEYMKDGELKLAESELNKFSPTINHMRHYQALGDIWIEHNNFKGELVQSIDDSGIRRYEQGEVRYSNYTRSLDLEYGIGKVEYSIRENNYKNKFFASYDKNVIIYDIKSESRNLDCCIYATRQVMRPTIGSGYIEQIKIEDGILYMTGKSGDINGIEFCLALKVLTDGEIEVYGSKFFVKNATKITLIVTGNTSYRYKRLKEECTKLLGINKCELEKIEASHKNYFSELFNRSTLILNDKEDKRTLPKRLQLFREGIDDKGLFELYYNFSKYLYISSGIDSLPITLQGIWNQEFSPPWGSRYTININLEMNYWHVEKSGLPEVHMSLLNHLKKIHENGLIVAKKYYGLNGAVTHHNTDIWGDSSPIGNNPLCSFWPYGGAWLCTNIMEHYRYNRDIEFLKEYYQILKDYVIFILEYFIKLDNGSYVTGPSASPENRFLKDGEILSYSIGNTMDMQISKTLINDFLEAAELLNDRESEYYKKAIDIIGNLKEIKITKDGRIQEWIEDFEEVEKGHRHISHLYGLFPSNLIKPWTDKELSEACKKTIRTRIENGGGHTGWSKAWIINFWCRLLDKDEVYKNLREIIENSTNDNLLDIHPPFQIDGNFGAANGILEMIFIDNENEIILFPALSEVFDKGSIKDICLKLNGKISIKWEKNNFEIRINSNRDMRLKVYNNNLNMKSISLNLEKGKEVVITQLDFFR</sequence>
<dbReference type="GO" id="GO:0004560">
    <property type="term" value="F:alpha-L-fucosidase activity"/>
    <property type="evidence" value="ECO:0007669"/>
    <property type="project" value="UniProtKB-EC"/>
</dbReference>
<comment type="caution">
    <text evidence="3">The sequence shown here is derived from an EMBL/GenBank/DDBJ whole genome shotgun (WGS) entry which is preliminary data.</text>
</comment>
<dbReference type="Pfam" id="PF22124">
    <property type="entry name" value="Glyco_hydro_95_cat"/>
    <property type="match status" value="1"/>
</dbReference>
<dbReference type="EMBL" id="CAMTCP010000247">
    <property type="protein sequence ID" value="CAI3637646.1"/>
    <property type="molecule type" value="Genomic_DNA"/>
</dbReference>
<accession>A0AAD1YH71</accession>
<dbReference type="InterPro" id="IPR027414">
    <property type="entry name" value="GH95_N_dom"/>
</dbReference>
<evidence type="ECO:0000259" key="2">
    <source>
        <dbReference type="Pfam" id="PF22124"/>
    </source>
</evidence>
<keyword evidence="3" id="KW-0326">Glycosidase</keyword>
<organism evidence="3 4">
    <name type="scientific">Clostridium neonatale</name>
    <dbReference type="NCBI Taxonomy" id="137838"/>
    <lineage>
        <taxon>Bacteria</taxon>
        <taxon>Bacillati</taxon>
        <taxon>Bacillota</taxon>
        <taxon>Clostridia</taxon>
        <taxon>Eubacteriales</taxon>
        <taxon>Clostridiaceae</taxon>
        <taxon>Clostridium</taxon>
    </lineage>
</organism>
<dbReference type="Pfam" id="PF14498">
    <property type="entry name" value="Glyco_hyd_65N_2"/>
    <property type="match status" value="1"/>
</dbReference>
<feature type="domain" description="Glycosyl hydrolase family 95 N-terminal" evidence="1">
    <location>
        <begin position="8"/>
        <end position="264"/>
    </location>
</feature>
<dbReference type="InterPro" id="IPR016518">
    <property type="entry name" value="Alpha-L-fucosidase"/>
</dbReference>
<dbReference type="Gene3D" id="1.50.10.10">
    <property type="match status" value="1"/>
</dbReference>
<keyword evidence="3" id="KW-0378">Hydrolase</keyword>
<dbReference type="SUPFAM" id="SSF48208">
    <property type="entry name" value="Six-hairpin glycosidases"/>
    <property type="match status" value="1"/>
</dbReference>
<feature type="domain" description="Glycosyl hydrolase family 95 catalytic" evidence="2">
    <location>
        <begin position="283"/>
        <end position="683"/>
    </location>
</feature>
<dbReference type="PIRSF" id="PIRSF007663">
    <property type="entry name" value="UCP007663"/>
    <property type="match status" value="1"/>
</dbReference>
<dbReference type="PANTHER" id="PTHR31084:SF0">
    <property type="entry name" value="ALPHA-L-FUCOSIDASE 2"/>
    <property type="match status" value="1"/>
</dbReference>
<dbReference type="EC" id="3.2.1.51" evidence="3"/>
<dbReference type="RefSeq" id="WP_125149381.1">
    <property type="nucleotide sequence ID" value="NZ_CAMRXC010000245.1"/>
</dbReference>
<dbReference type="InterPro" id="IPR012341">
    <property type="entry name" value="6hp_glycosidase-like_sf"/>
</dbReference>
<evidence type="ECO:0000313" key="3">
    <source>
        <dbReference type="EMBL" id="CAI3637646.1"/>
    </source>
</evidence>
<dbReference type="AlphaFoldDB" id="A0AAD1YH71"/>
<dbReference type="InterPro" id="IPR054363">
    <property type="entry name" value="GH95_cat"/>
</dbReference>
<dbReference type="PANTHER" id="PTHR31084">
    <property type="entry name" value="ALPHA-L-FUCOSIDASE 2"/>
    <property type="match status" value="1"/>
</dbReference>
<dbReference type="GO" id="GO:0005975">
    <property type="term" value="P:carbohydrate metabolic process"/>
    <property type="evidence" value="ECO:0007669"/>
    <property type="project" value="InterPro"/>
</dbReference>
<name>A0AAD1YH71_9CLOT</name>
<dbReference type="InterPro" id="IPR008928">
    <property type="entry name" value="6-hairpin_glycosidase_sf"/>
</dbReference>
<dbReference type="Proteomes" id="UP001189143">
    <property type="component" value="Unassembled WGS sequence"/>
</dbReference>
<evidence type="ECO:0000313" key="4">
    <source>
        <dbReference type="Proteomes" id="UP001189143"/>
    </source>
</evidence>
<protein>
    <submittedName>
        <fullName evidence="3">Alpha-L-fucosidase 2</fullName>
        <ecNumber evidence="3">3.2.1.51</ecNumber>
    </submittedName>
</protein>
<reference evidence="3" key="1">
    <citation type="submission" date="2022-10" db="EMBL/GenBank/DDBJ databases">
        <authorList>
            <person name="Aires J."/>
            <person name="Mesa V."/>
        </authorList>
    </citation>
    <scope>NUCLEOTIDE SEQUENCE</scope>
    <source>
        <strain evidence="3">Clostridium neonatale JD116</strain>
    </source>
</reference>
<gene>
    <name evidence="3" type="ORF">CNEO2_490005</name>
</gene>
<proteinExistence type="predicted"/>
<evidence type="ECO:0000259" key="1">
    <source>
        <dbReference type="Pfam" id="PF14498"/>
    </source>
</evidence>